<feature type="region of interest" description="Disordered" evidence="2">
    <location>
        <begin position="207"/>
        <end position="226"/>
    </location>
</feature>
<dbReference type="InterPro" id="IPR036322">
    <property type="entry name" value="WD40_repeat_dom_sf"/>
</dbReference>
<dbReference type="GO" id="GO:1990756">
    <property type="term" value="F:ubiquitin-like ligase-substrate adaptor activity"/>
    <property type="evidence" value="ECO:0007669"/>
    <property type="project" value="TreeGrafter"/>
</dbReference>
<dbReference type="RefSeq" id="XP_013397817.1">
    <property type="nucleotide sequence ID" value="XM_013542363.2"/>
</dbReference>
<organism evidence="3 5">
    <name type="scientific">Lingula anatina</name>
    <name type="common">Brachiopod</name>
    <name type="synonym">Lingula unguis</name>
    <dbReference type="NCBI Taxonomy" id="7574"/>
    <lineage>
        <taxon>Eukaryota</taxon>
        <taxon>Metazoa</taxon>
        <taxon>Spiralia</taxon>
        <taxon>Lophotrochozoa</taxon>
        <taxon>Brachiopoda</taxon>
        <taxon>Linguliformea</taxon>
        <taxon>Lingulata</taxon>
        <taxon>Lingulida</taxon>
        <taxon>Linguloidea</taxon>
        <taxon>Lingulidae</taxon>
        <taxon>Lingula</taxon>
    </lineage>
</organism>
<feature type="compositionally biased region" description="Polar residues" evidence="2">
    <location>
        <begin position="538"/>
        <end position="556"/>
    </location>
</feature>
<feature type="compositionally biased region" description="Basic and acidic residues" evidence="2">
    <location>
        <begin position="436"/>
        <end position="448"/>
    </location>
</feature>
<dbReference type="InterPro" id="IPR052596">
    <property type="entry name" value="AMBRA1_autophagy"/>
</dbReference>
<reference evidence="4 5" key="1">
    <citation type="submission" date="2025-04" db="UniProtKB">
        <authorList>
            <consortium name="RefSeq"/>
        </authorList>
    </citation>
    <scope>IDENTIFICATION</scope>
    <source>
        <tissue evidence="4 5">Gonads</tissue>
    </source>
</reference>
<dbReference type="OrthoDB" id="6363363at2759"/>
<accession>A0A1S3II66</accession>
<feature type="compositionally biased region" description="Polar residues" evidence="2">
    <location>
        <begin position="1274"/>
        <end position="1292"/>
    </location>
</feature>
<feature type="compositionally biased region" description="Low complexity" evidence="2">
    <location>
        <begin position="875"/>
        <end position="907"/>
    </location>
</feature>
<name>A0A1S3II66_LINAN</name>
<feature type="compositionally biased region" description="Polar residues" evidence="2">
    <location>
        <begin position="371"/>
        <end position="381"/>
    </location>
</feature>
<dbReference type="PANTHER" id="PTHR22874:SF1">
    <property type="entry name" value="ACTIVATING MOLECULE IN BECN1-REGULATED AUTOPHAGY PROTEIN 1"/>
    <property type="match status" value="1"/>
</dbReference>
<dbReference type="GeneID" id="106164451"/>
<dbReference type="GO" id="GO:0080008">
    <property type="term" value="C:Cul4-RING E3 ubiquitin ligase complex"/>
    <property type="evidence" value="ECO:0007669"/>
    <property type="project" value="TreeGrafter"/>
</dbReference>
<feature type="region of interest" description="Disordered" evidence="2">
    <location>
        <begin position="607"/>
        <end position="687"/>
    </location>
</feature>
<evidence type="ECO:0000313" key="3">
    <source>
        <dbReference type="Proteomes" id="UP000085678"/>
    </source>
</evidence>
<feature type="region of interest" description="Disordered" evidence="2">
    <location>
        <begin position="1274"/>
        <end position="1298"/>
    </location>
</feature>
<evidence type="ECO:0000313" key="4">
    <source>
        <dbReference type="RefSeq" id="XP_013397817.1"/>
    </source>
</evidence>
<feature type="compositionally biased region" description="Polar residues" evidence="2">
    <location>
        <begin position="398"/>
        <end position="410"/>
    </location>
</feature>
<dbReference type="SMART" id="SM00320">
    <property type="entry name" value="WD40"/>
    <property type="match status" value="4"/>
</dbReference>
<dbReference type="PANTHER" id="PTHR22874">
    <property type="entry name" value="ACTIVATING MOLECULE IN BECN1-REGULATED AUTOPHAGY PROTEIN 1"/>
    <property type="match status" value="1"/>
</dbReference>
<feature type="repeat" description="WD" evidence="1">
    <location>
        <begin position="87"/>
        <end position="121"/>
    </location>
</feature>
<gene>
    <name evidence="4 5" type="primary">LOC106164451</name>
</gene>
<keyword evidence="3" id="KW-1185">Reference proteome</keyword>
<feature type="compositionally biased region" description="Low complexity" evidence="2">
    <location>
        <begin position="741"/>
        <end position="763"/>
    </location>
</feature>
<dbReference type="InterPro" id="IPR015943">
    <property type="entry name" value="WD40/YVTN_repeat-like_dom_sf"/>
</dbReference>
<feature type="compositionally biased region" description="Basic and acidic residues" evidence="2">
    <location>
        <begin position="910"/>
        <end position="930"/>
    </location>
</feature>
<evidence type="ECO:0000313" key="5">
    <source>
        <dbReference type="RefSeq" id="XP_013397818.1"/>
    </source>
</evidence>
<proteinExistence type="predicted"/>
<feature type="compositionally biased region" description="Polar residues" evidence="2">
    <location>
        <begin position="708"/>
        <end position="740"/>
    </location>
</feature>
<dbReference type="KEGG" id="lak:106164451"/>
<keyword evidence="1" id="KW-0853">WD repeat</keyword>
<feature type="compositionally biased region" description="Polar residues" evidence="2">
    <location>
        <begin position="642"/>
        <end position="668"/>
    </location>
</feature>
<dbReference type="Gene3D" id="2.130.10.10">
    <property type="entry name" value="YVTN repeat-like/Quinoprotein amine dehydrogenase"/>
    <property type="match status" value="1"/>
</dbReference>
<dbReference type="PROSITE" id="PS50082">
    <property type="entry name" value="WD_REPEATS_2"/>
    <property type="match status" value="1"/>
</dbReference>
<evidence type="ECO:0000256" key="2">
    <source>
        <dbReference type="SAM" id="MobiDB-lite"/>
    </source>
</evidence>
<feature type="region of interest" description="Disordered" evidence="2">
    <location>
        <begin position="427"/>
        <end position="482"/>
    </location>
</feature>
<dbReference type="GO" id="GO:0000045">
    <property type="term" value="P:autophagosome assembly"/>
    <property type="evidence" value="ECO:0007669"/>
    <property type="project" value="TreeGrafter"/>
</dbReference>
<dbReference type="Proteomes" id="UP000085678">
    <property type="component" value="Unplaced"/>
</dbReference>
<protein>
    <submittedName>
        <fullName evidence="4 5">Activating molecule in BECN1-regulated autophagy protein 1</fullName>
    </submittedName>
</protein>
<feature type="compositionally biased region" description="Basic and acidic residues" evidence="2">
    <location>
        <begin position="624"/>
        <end position="635"/>
    </location>
</feature>
<feature type="compositionally biased region" description="Polar residues" evidence="2">
    <location>
        <begin position="676"/>
        <end position="687"/>
    </location>
</feature>
<feature type="region of interest" description="Disordered" evidence="2">
    <location>
        <begin position="707"/>
        <end position="826"/>
    </location>
</feature>
<dbReference type="Pfam" id="PF00400">
    <property type="entry name" value="WD40"/>
    <property type="match status" value="1"/>
</dbReference>
<feature type="compositionally biased region" description="Polar residues" evidence="2">
    <location>
        <begin position="776"/>
        <end position="793"/>
    </location>
</feature>
<dbReference type="STRING" id="7574.A0A1S3II66"/>
<feature type="compositionally biased region" description="Polar residues" evidence="2">
    <location>
        <begin position="313"/>
        <end position="326"/>
    </location>
</feature>
<dbReference type="InterPro" id="IPR001680">
    <property type="entry name" value="WD40_rpt"/>
</dbReference>
<feature type="region of interest" description="Disordered" evidence="2">
    <location>
        <begin position="526"/>
        <end position="593"/>
    </location>
</feature>
<feature type="compositionally biased region" description="Low complexity" evidence="2">
    <location>
        <begin position="353"/>
        <end position="370"/>
    </location>
</feature>
<dbReference type="SUPFAM" id="SSF50978">
    <property type="entry name" value="WD40 repeat-like"/>
    <property type="match status" value="1"/>
</dbReference>
<feature type="region of interest" description="Disordered" evidence="2">
    <location>
        <begin position="846"/>
        <end position="948"/>
    </location>
</feature>
<feature type="compositionally biased region" description="Low complexity" evidence="2">
    <location>
        <begin position="572"/>
        <end position="582"/>
    </location>
</feature>
<sequence length="1298" mass="143196">MPRASLLDYVLLREIGQSNRKAPHIAEQYAEDCAAKATLNKSCQLNENVRATFLMVFSPDGSRIASTHGDHSVRITNISTGKCERTLTGHPRTPWCVAFHPTSNKILGSGCLAGEVRIWDLHGGGSEVWRSEKGTVISSVAFHPTEQILVIATGNELLMWNWNEEQPNVRISTAHEYERVRWVRFDHLGRFLYTGICNGSTVHRDDNNEYSHIGEPPSENIEETREEDSRRLALRHQFFEFLERYRYERLRARHLAGEDADVTNTVMHQPIPLPRPTSPAHIQALEEARQYASLVSMDNGWQHRTENNNNNNRSQPQSSESLNWPTQPYRDSPRPHLPPAEMRENTEVDDNVLLDQTSTTSRLSTTSQLTGETSAATQGAQSPWRRRQLFDFGPGSLRASTQNSSSSGNNVWRRRSAFSTHIQRRSFLNNDNTGEGLRRVSNDGHISGDGDSFGLHFNRPRSPLTEADWGPSTAGHAQGSSDTLPILRSRLNVVDALRREIGEHRAGVNRQRRYIILGRVDGAPNAVDSDDEAGSHPADSSTDRQQNLQASRSAIRNLSFGDPEQPARRVGNPLLSSNSNLSQHRNEGESNSEADIGCPAIVVTASQEGHQPSSQTESGAHNQKRNDSSDLHLTDRMPLIDTGSNSQSSHTLTSPPAQTIADTSQGGSPSREHPDSTSSTQDPCSASTSQSAAYSLFRSRYSRYSHLGPSSSGTARCRSLSFQNSPPARDSGNQGCYNLDSQNNSSVTTSSNNNSTTTSNNSNASISDLIRGGSGNDNPSANSTIDLSNSCNRGQTYTGTGLGSSGGNPPVTSGHPPVGGTSGRYWQSNANRHYNIRSNRYCTLSSRNQNSRAREQDPFLSRAGVDLPCTSEDQPSTSAGSSSHDSSSLQTSSTSQDSSSGSESPSAWRPMRETHRQRQDRLRNYLDDIRGGGGGSGSRQEQRMTERRRLCPLHRTYHSNSGLESHRSLVENARERGRWNRWEARRRELDRLRTENERRQQQAWRTLQRRYLHPHYSVNILDEAINQPNDAFQTAINRTIASVFMGSGEAAVANNIVNITHRIQQWDLRDNPVPDIMDANANIVVPNCKLHNDASCGLSQDGRYLATFVGSHRGFPDDTILGVFSLQQDNLGQCVFTKSFGPNAISVSVSPLNNYILVGLAAKRLAWVFTEKQVVAQVFKLVQPLGGESSMKHVMDITHPCAGEIPTHVSVNSAGWLPTVGAGLVYGTNRGDLCICTPGKLRSAPGEEGEVNSNIHRNIMHMLGYQVPRTISTATQTARPRQNSSTQTSDSEAWSEEM</sequence>
<dbReference type="GO" id="GO:0000423">
    <property type="term" value="P:mitophagy"/>
    <property type="evidence" value="ECO:0007669"/>
    <property type="project" value="TreeGrafter"/>
</dbReference>
<feature type="region of interest" description="Disordered" evidence="2">
    <location>
        <begin position="301"/>
        <end position="411"/>
    </location>
</feature>
<evidence type="ECO:0000256" key="1">
    <source>
        <dbReference type="PROSITE-ProRule" id="PRU00221"/>
    </source>
</evidence>
<dbReference type="RefSeq" id="XP_013397818.1">
    <property type="nucleotide sequence ID" value="XM_013542364.1"/>
</dbReference>
<feature type="compositionally biased region" description="Polar residues" evidence="2">
    <location>
        <begin position="607"/>
        <end position="621"/>
    </location>
</feature>